<sequence length="332" mass="37256">MKNTGYKRLFKLALALALTGCAGNPAVKTDAPYTNNTATIPAYAPEYQTQSLGLTGTYANSLAVQNFIRHMVLEHHFSESYLNSLFSKAKRLDYVIRLENPPPDLGPKPAHPKSGGWTRYRQQFITEAHINNGVAFWSNNADAIQKASVTYGVDPEYIVAIIGVETFFGRNVGKTRILDALTTLAFDTQRRAKFFTSELENYLLMTREEGYEPLQPVGSWAGAMGLGQFMPSSFRRLAVDFNNDGHRNLWDQCDAVGSVAHYFSRNGWQRNMPVAEPTRGYSGESTIELGATNGSEYWRVHPNFKVIKKYNNSDKYAMAVHQLAQAIKQRHL</sequence>
<dbReference type="SUPFAM" id="SSF53955">
    <property type="entry name" value="Lysozyme-like"/>
    <property type="match status" value="1"/>
</dbReference>
<dbReference type="Proteomes" id="UP000240010">
    <property type="component" value="Unassembled WGS sequence"/>
</dbReference>
<dbReference type="InterPro" id="IPR043426">
    <property type="entry name" value="MltB-like"/>
</dbReference>
<name>A0A2S6H568_9GAMM</name>
<dbReference type="GO" id="GO:0009253">
    <property type="term" value="P:peptidoglycan catabolic process"/>
    <property type="evidence" value="ECO:0007669"/>
    <property type="project" value="TreeGrafter"/>
</dbReference>
<evidence type="ECO:0000313" key="4">
    <source>
        <dbReference type="Proteomes" id="UP000240010"/>
    </source>
</evidence>
<evidence type="ECO:0000256" key="1">
    <source>
        <dbReference type="SAM" id="SignalP"/>
    </source>
</evidence>
<dbReference type="GO" id="GO:0008933">
    <property type="term" value="F:peptidoglycan lytic transglycosylase activity"/>
    <property type="evidence" value="ECO:0007669"/>
    <property type="project" value="TreeGrafter"/>
</dbReference>
<organism evidence="3 4">
    <name type="scientific">Methylobacter tundripaludum</name>
    <dbReference type="NCBI Taxonomy" id="173365"/>
    <lineage>
        <taxon>Bacteria</taxon>
        <taxon>Pseudomonadati</taxon>
        <taxon>Pseudomonadota</taxon>
        <taxon>Gammaproteobacteria</taxon>
        <taxon>Methylococcales</taxon>
        <taxon>Methylococcaceae</taxon>
        <taxon>Methylobacter</taxon>
    </lineage>
</organism>
<evidence type="ECO:0000259" key="2">
    <source>
        <dbReference type="Pfam" id="PF13406"/>
    </source>
</evidence>
<evidence type="ECO:0000313" key="3">
    <source>
        <dbReference type="EMBL" id="PPK72570.1"/>
    </source>
</evidence>
<proteinExistence type="predicted"/>
<dbReference type="PANTHER" id="PTHR30163:SF9">
    <property type="entry name" value="MEMBRANE-BOUND LYTIC MUREIN TRANSGLYCOSYLASE B"/>
    <property type="match status" value="1"/>
</dbReference>
<dbReference type="RefSeq" id="WP_104430409.1">
    <property type="nucleotide sequence ID" value="NZ_PTIZ01000017.1"/>
</dbReference>
<dbReference type="CDD" id="cd13399">
    <property type="entry name" value="Slt35-like"/>
    <property type="match status" value="1"/>
</dbReference>
<dbReference type="AlphaFoldDB" id="A0A2S6H568"/>
<dbReference type="Gene3D" id="1.10.8.350">
    <property type="entry name" value="Bacterial muramidase"/>
    <property type="match status" value="1"/>
</dbReference>
<dbReference type="InterPro" id="IPR023346">
    <property type="entry name" value="Lysozyme-like_dom_sf"/>
</dbReference>
<dbReference type="PANTHER" id="PTHR30163">
    <property type="entry name" value="MEMBRANE-BOUND LYTIC MUREIN TRANSGLYCOSYLASE B"/>
    <property type="match status" value="1"/>
</dbReference>
<accession>A0A2S6H568</accession>
<dbReference type="EMBL" id="PTIZ01000017">
    <property type="protein sequence ID" value="PPK72570.1"/>
    <property type="molecule type" value="Genomic_DNA"/>
</dbReference>
<protein>
    <submittedName>
        <fullName evidence="3">Membrane-bound lytic murein transglycosylase B</fullName>
    </submittedName>
</protein>
<reference evidence="3 4" key="1">
    <citation type="submission" date="2018-02" db="EMBL/GenBank/DDBJ databases">
        <title>Subsurface microbial communities from deep shales in Ohio and West Virginia, USA.</title>
        <authorList>
            <person name="Wrighton K."/>
        </authorList>
    </citation>
    <scope>NUCLEOTIDE SEQUENCE [LARGE SCALE GENOMIC DNA]</scope>
    <source>
        <strain evidence="3 4">OWC-DMM</strain>
    </source>
</reference>
<dbReference type="Gene3D" id="1.10.530.10">
    <property type="match status" value="2"/>
</dbReference>
<dbReference type="InterPro" id="IPR031304">
    <property type="entry name" value="SLT_2"/>
</dbReference>
<feature type="domain" description="Transglycosylase SLT" evidence="2">
    <location>
        <begin position="63"/>
        <end position="277"/>
    </location>
</feature>
<dbReference type="FunFam" id="1.10.8.350:FF:000001">
    <property type="entry name" value="Lytic murein transglycosylase B"/>
    <property type="match status" value="1"/>
</dbReference>
<dbReference type="Pfam" id="PF13406">
    <property type="entry name" value="SLT_2"/>
    <property type="match status" value="2"/>
</dbReference>
<gene>
    <name evidence="3" type="ORF">B0F87_11753</name>
</gene>
<feature type="domain" description="Transglycosylase SLT" evidence="2">
    <location>
        <begin position="290"/>
        <end position="325"/>
    </location>
</feature>
<comment type="caution">
    <text evidence="3">The sequence shown here is derived from an EMBL/GenBank/DDBJ whole genome shotgun (WGS) entry which is preliminary data.</text>
</comment>
<keyword evidence="1" id="KW-0732">Signal</keyword>
<feature type="chain" id="PRO_5015701702" evidence="1">
    <location>
        <begin position="23"/>
        <end position="332"/>
    </location>
</feature>
<feature type="signal peptide" evidence="1">
    <location>
        <begin position="1"/>
        <end position="22"/>
    </location>
</feature>